<dbReference type="InterPro" id="IPR010048">
    <property type="entry name" value="Hydroxylam_reduct"/>
</dbReference>
<reference evidence="11" key="1">
    <citation type="submission" date="2016-03" db="EMBL/GenBank/DDBJ databases">
        <title>Complete genome sequence of Solimmundus cernigliae, representing a novel lineage of polycyclic aromatic hydrocarbon degraders within the Gammaproteobacteria.</title>
        <authorList>
            <person name="Singleton D.R."/>
            <person name="Dickey A.N."/>
            <person name="Scholl E.H."/>
            <person name="Wright F.A."/>
            <person name="Aitken M.D."/>
        </authorList>
    </citation>
    <scope>NUCLEOTIDE SEQUENCE [LARGE SCALE GENOMIC DNA]</scope>
    <source>
        <strain evidence="11">TR3.2</strain>
    </source>
</reference>
<dbReference type="OrthoDB" id="9761526at2"/>
<dbReference type="GO" id="GO:0051537">
    <property type="term" value="F:2 iron, 2 sulfur cluster binding"/>
    <property type="evidence" value="ECO:0007669"/>
    <property type="project" value="UniProtKB-KW"/>
</dbReference>
<feature type="binding site" description="via persulfide group" evidence="9">
    <location>
        <position position="407"/>
    </location>
    <ligand>
        <name>hybrid [4Fe-2O-2S] cluster</name>
        <dbReference type="ChEBI" id="CHEBI:60519"/>
    </ligand>
</feature>
<organism evidence="10 11">
    <name type="scientific">Immundisolibacter cernigliae</name>
    <dbReference type="NCBI Taxonomy" id="1810504"/>
    <lineage>
        <taxon>Bacteria</taxon>
        <taxon>Pseudomonadati</taxon>
        <taxon>Pseudomonadota</taxon>
        <taxon>Gammaproteobacteria</taxon>
        <taxon>Immundisolibacterales</taxon>
        <taxon>Immundisolibacteraceae</taxon>
        <taxon>Immundisolibacter</taxon>
    </lineage>
</organism>
<dbReference type="EC" id="1.7.99.1" evidence="9"/>
<dbReference type="InterPro" id="IPR016099">
    <property type="entry name" value="Prismane-like_a/b-sand"/>
</dbReference>
<evidence type="ECO:0000256" key="6">
    <source>
        <dbReference type="ARBA" id="ARBA00023004"/>
    </source>
</evidence>
<dbReference type="PANTHER" id="PTHR30109:SF0">
    <property type="entry name" value="HYDROXYLAMINE REDUCTASE"/>
    <property type="match status" value="1"/>
</dbReference>
<protein>
    <recommendedName>
        <fullName evidence="9">Hydroxylamine reductase</fullName>
        <ecNumber evidence="9">1.7.99.1</ecNumber>
    </recommendedName>
    <alternativeName>
        <fullName evidence="9">Hybrid-cluster protein</fullName>
        <shortName evidence="9">HCP</shortName>
    </alternativeName>
    <alternativeName>
        <fullName evidence="9">Prismane protein</fullName>
    </alternativeName>
</protein>
<dbReference type="NCBIfam" id="NF003658">
    <property type="entry name" value="PRK05290.1"/>
    <property type="match status" value="1"/>
</dbReference>
<dbReference type="AlphaFoldDB" id="A0A1B1YY43"/>
<dbReference type="Pfam" id="PF03063">
    <property type="entry name" value="Prismane"/>
    <property type="match status" value="1"/>
</dbReference>
<dbReference type="NCBIfam" id="TIGR01703">
    <property type="entry name" value="hybrid_clust"/>
    <property type="match status" value="1"/>
</dbReference>
<dbReference type="GO" id="GO:0050418">
    <property type="term" value="F:hydroxylamine reductase activity"/>
    <property type="evidence" value="ECO:0007669"/>
    <property type="project" value="UniProtKB-UniRule"/>
</dbReference>
<dbReference type="CDD" id="cd01914">
    <property type="entry name" value="HCP"/>
    <property type="match status" value="1"/>
</dbReference>
<evidence type="ECO:0000256" key="2">
    <source>
        <dbReference type="ARBA" id="ARBA00022490"/>
    </source>
</evidence>
<dbReference type="HAMAP" id="MF_00069">
    <property type="entry name" value="Hydroxylam_reduct"/>
    <property type="match status" value="1"/>
</dbReference>
<feature type="binding site" evidence="9">
    <location>
        <position position="460"/>
    </location>
    <ligand>
        <name>hybrid [4Fe-2O-2S] cluster</name>
        <dbReference type="ChEBI" id="CHEBI:60519"/>
    </ligand>
</feature>
<keyword evidence="6 9" id="KW-0408">Iron</keyword>
<dbReference type="RefSeq" id="WP_068808364.1">
    <property type="nucleotide sequence ID" value="NZ_CP014671.1"/>
</dbReference>
<dbReference type="FunFam" id="3.40.50.2030:FF:000001">
    <property type="entry name" value="Hydroxylamine reductase"/>
    <property type="match status" value="1"/>
</dbReference>
<feature type="modified residue" description="Cysteine persulfide" evidence="9">
    <location>
        <position position="407"/>
    </location>
</feature>
<feature type="binding site" evidence="9">
    <location>
        <position position="25"/>
    </location>
    <ligand>
        <name>[2Fe-2S] cluster</name>
        <dbReference type="ChEBI" id="CHEBI:190135"/>
    </ligand>
</feature>
<dbReference type="Gene3D" id="1.20.1270.20">
    <property type="match status" value="2"/>
</dbReference>
<feature type="binding site" evidence="9">
    <location>
        <position position="6"/>
    </location>
    <ligand>
        <name>[2Fe-2S] cluster</name>
        <dbReference type="ChEBI" id="CHEBI:190135"/>
    </ligand>
</feature>
<evidence type="ECO:0000256" key="1">
    <source>
        <dbReference type="ARBA" id="ARBA00004496"/>
    </source>
</evidence>
<dbReference type="GO" id="GO:0046872">
    <property type="term" value="F:metal ion binding"/>
    <property type="evidence" value="ECO:0007669"/>
    <property type="project" value="UniProtKB-KW"/>
</dbReference>
<evidence type="ECO:0000256" key="4">
    <source>
        <dbReference type="ARBA" id="ARBA00022723"/>
    </source>
</evidence>
<evidence type="ECO:0000256" key="9">
    <source>
        <dbReference type="HAMAP-Rule" id="MF_00069"/>
    </source>
</evidence>
<gene>
    <name evidence="9" type="primary">hcp</name>
    <name evidence="10" type="ORF">PG2T_12875</name>
</gene>
<dbReference type="Gene3D" id="3.40.50.2030">
    <property type="match status" value="2"/>
</dbReference>
<dbReference type="STRING" id="1810504.PG2T_12875"/>
<feature type="binding site" evidence="9">
    <location>
        <position position="18"/>
    </location>
    <ligand>
        <name>[2Fe-2S] cluster</name>
        <dbReference type="ChEBI" id="CHEBI:190135"/>
    </ligand>
</feature>
<keyword evidence="7 9" id="KW-0411">Iron-sulfur</keyword>
<comment type="similarity">
    <text evidence="9">Belongs to the HCP family.</text>
</comment>
<dbReference type="EMBL" id="CP014671">
    <property type="protein sequence ID" value="ANX05637.1"/>
    <property type="molecule type" value="Genomic_DNA"/>
</dbReference>
<comment type="cofactor">
    <cofactor evidence="9">
        <name>hybrid [4Fe-2O-2S] cluster</name>
        <dbReference type="ChEBI" id="CHEBI:60519"/>
    </cofactor>
    <text evidence="9">Binds 1 hybrid [4Fe-2O-2S] cluster.</text>
</comment>
<sequence length="553" mass="59156">MFCYQCEQTTRTRAGDGCANVVGTCGKDAVTADLQDLLIHLVKGVSMYAHRAAELGARDRDVDVFVIESLFTTLTNVNFDPARFETLIGQATAMRERARACYEAVCAKAGQVPEQLAGPAACDPGQAMDQLLQKAREGAITVGLDRVGADVVGLRALVLYGIKGAAAYFEHAHVLDQDDPAIYAQFHRLLNFLAENPTGVDDLLGRALEVGALNYQVMQQLDAAATGRYGHPEPTEVRTTPRAGKAILVSGHDLRYLEQVLEQSAGLGINVYTHGELLPAHAYPGLKRYPHLAGNYGTAWQNQHTEFAEFPGAIVMTSNCLIEPQPAYRARIFTSGPVGWPQVPHIAGRDFRPVIEAALATPGFATDAAPRSITVGFARNAVLGAAEQVVGAVKSGALKHFFLIGGCDGAKPGRNYYTELAEKVPQDCAILTLGCAKFRFNDHDFGSIGGLPRLLDVGQCNDSYSAIQIALALADAFDCGVNDLPLSLVLSWLEQKAVAVLLTLLHLGVRNIRLGPSLPAFLTPAVVQVLVDTFALTPIGEPQADLDAMLTAA</sequence>
<dbReference type="GO" id="GO:0005737">
    <property type="term" value="C:cytoplasm"/>
    <property type="evidence" value="ECO:0007669"/>
    <property type="project" value="UniProtKB-SubCell"/>
</dbReference>
<evidence type="ECO:0000313" key="11">
    <source>
        <dbReference type="Proteomes" id="UP000092952"/>
    </source>
</evidence>
<dbReference type="KEGG" id="gbi:PG2T_12875"/>
<dbReference type="FunFam" id="3.40.50.2030:FF:000002">
    <property type="entry name" value="Hydroxylamine reductase"/>
    <property type="match status" value="1"/>
</dbReference>
<keyword evidence="3 9" id="KW-0001">2Fe-2S</keyword>
<comment type="cofactor">
    <cofactor evidence="9">
        <name>[2Fe-2S] cluster</name>
        <dbReference type="ChEBI" id="CHEBI:190135"/>
    </cofactor>
    <text evidence="9">Binds 1 [2Fe-2S] cluster.</text>
</comment>
<keyword evidence="2 9" id="KW-0963">Cytoplasm</keyword>
<feature type="binding site" evidence="9">
    <location>
        <position position="494"/>
    </location>
    <ligand>
        <name>hybrid [4Fe-2O-2S] cluster</name>
        <dbReference type="ChEBI" id="CHEBI:60519"/>
    </ligand>
</feature>
<dbReference type="PANTHER" id="PTHR30109">
    <property type="entry name" value="HYDROXYLAMINE REDUCTASE"/>
    <property type="match status" value="1"/>
</dbReference>
<keyword evidence="4 9" id="KW-0479">Metal-binding</keyword>
<proteinExistence type="inferred from homology"/>
<dbReference type="FunCoup" id="A0A1B1YY43">
    <property type="interactions" value="69"/>
</dbReference>
<dbReference type="InterPro" id="IPR011254">
    <property type="entry name" value="Prismane-like_sf"/>
</dbReference>
<comment type="catalytic activity">
    <reaction evidence="8 9">
        <text>A + NH4(+) + H2O = hydroxylamine + AH2 + H(+)</text>
        <dbReference type="Rhea" id="RHEA:22052"/>
        <dbReference type="ChEBI" id="CHEBI:13193"/>
        <dbReference type="ChEBI" id="CHEBI:15377"/>
        <dbReference type="ChEBI" id="CHEBI:15378"/>
        <dbReference type="ChEBI" id="CHEBI:15429"/>
        <dbReference type="ChEBI" id="CHEBI:17499"/>
        <dbReference type="ChEBI" id="CHEBI:28938"/>
        <dbReference type="EC" id="1.7.99.1"/>
    </reaction>
</comment>
<comment type="subcellular location">
    <subcellularLocation>
        <location evidence="1 9">Cytoplasm</location>
    </subcellularLocation>
</comment>
<dbReference type="GO" id="GO:0042542">
    <property type="term" value="P:response to hydrogen peroxide"/>
    <property type="evidence" value="ECO:0007669"/>
    <property type="project" value="TreeGrafter"/>
</dbReference>
<feature type="binding site" evidence="9">
    <location>
        <position position="496"/>
    </location>
    <ligand>
        <name>hybrid [4Fe-2O-2S] cluster</name>
        <dbReference type="ChEBI" id="CHEBI:60519"/>
    </ligand>
</feature>
<feature type="binding site" evidence="9">
    <location>
        <position position="276"/>
    </location>
    <ligand>
        <name>hybrid [4Fe-2O-2S] cluster</name>
        <dbReference type="ChEBI" id="CHEBI:60519"/>
    </ligand>
</feature>
<dbReference type="InterPro" id="IPR016100">
    <property type="entry name" value="Prismane_a-bundle"/>
</dbReference>
<dbReference type="Proteomes" id="UP000092952">
    <property type="component" value="Chromosome"/>
</dbReference>
<evidence type="ECO:0000313" key="10">
    <source>
        <dbReference type="EMBL" id="ANX05637.1"/>
    </source>
</evidence>
<dbReference type="InParanoid" id="A0A1B1YY43"/>
<feature type="binding site" evidence="9">
    <location>
        <position position="320"/>
    </location>
    <ligand>
        <name>hybrid [4Fe-2O-2S] cluster</name>
        <dbReference type="ChEBI" id="CHEBI:60519"/>
    </ligand>
</feature>
<dbReference type="GO" id="GO:0004601">
    <property type="term" value="F:peroxidase activity"/>
    <property type="evidence" value="ECO:0007669"/>
    <property type="project" value="TreeGrafter"/>
</dbReference>
<feature type="binding site" evidence="9">
    <location>
        <position position="252"/>
    </location>
    <ligand>
        <name>hybrid [4Fe-2O-2S] cluster</name>
        <dbReference type="ChEBI" id="CHEBI:60519"/>
    </ligand>
</feature>
<dbReference type="InterPro" id="IPR004137">
    <property type="entry name" value="HCP/CODH"/>
</dbReference>
<dbReference type="PIRSF" id="PIRSF000076">
    <property type="entry name" value="HCP"/>
    <property type="match status" value="1"/>
</dbReference>
<evidence type="ECO:0000256" key="8">
    <source>
        <dbReference type="ARBA" id="ARBA00051350"/>
    </source>
</evidence>
<name>A0A1B1YY43_9GAMM</name>
<dbReference type="SUPFAM" id="SSF56821">
    <property type="entry name" value="Prismane protein-like"/>
    <property type="match status" value="1"/>
</dbReference>
<evidence type="ECO:0000256" key="5">
    <source>
        <dbReference type="ARBA" id="ARBA00023002"/>
    </source>
</evidence>
<feature type="binding site" evidence="9">
    <location>
        <position position="3"/>
    </location>
    <ligand>
        <name>[2Fe-2S] cluster</name>
        <dbReference type="ChEBI" id="CHEBI:190135"/>
    </ligand>
</feature>
<feature type="binding site" evidence="9">
    <location>
        <position position="435"/>
    </location>
    <ligand>
        <name>hybrid [4Fe-2O-2S] cluster</name>
        <dbReference type="ChEBI" id="CHEBI:60519"/>
    </ligand>
</feature>
<dbReference type="FunFam" id="1.20.1270.20:FF:000001">
    <property type="entry name" value="Hydroxylamine reductase"/>
    <property type="match status" value="1"/>
</dbReference>
<comment type="function">
    <text evidence="9">Catalyzes the reduction of hydroxylamine to form NH(3) and H(2)O.</text>
</comment>
<accession>A0A1B1YY43</accession>
<evidence type="ECO:0000256" key="7">
    <source>
        <dbReference type="ARBA" id="ARBA00023014"/>
    </source>
</evidence>
<evidence type="ECO:0000256" key="3">
    <source>
        <dbReference type="ARBA" id="ARBA00022714"/>
    </source>
</evidence>
<keyword evidence="5 9" id="KW-0560">Oxidoreductase</keyword>
<keyword evidence="11" id="KW-1185">Reference proteome</keyword>